<sequence>MAFLQSCSTSSSTTSPVVSTITPGNFLLATDLDGTLLAGSAEARRRVRELFTAVPRNARLAFVTGRGLESILPLLSDPTIPMPDYIIADVGATIVHGHDLQPVGNLQQEIAARWPGSQAVLKALAEFPRLRRQSVPQERRCSFVASEADVTPALRAAVEALDCDLLMSAGCYLDVLPRGVGKGPALLGLAQAIGIAPSSIVVAGDTLNDLSMFETGMPGIVVGAAEPALVQKLRRRASVYIATGEGCDGILEGLAHHGALPRSPSAAPLASSLAGTHGDADLVMVYHRLPFDEIVEDGIALRRRPKSPNGIIPTLLRFFAGSRKGSWVAWSQQDSRAPQGFETHVAVDAVAYPRLRAARIPLTAEDVDLFYKKFSKEAFWPIIFSFPDKAEFNATHWERFLEVNRLFAEQTAREAAEGAVVWVHDYNLWMVPAFLRPLRPDLRIAFFHHTAFPSSDVFNILPWRRDIIGSLLQCDYVGFHIPRYVENFVDAVRSFAPVEMGAAVPCAPRFLTYGCALGVDTMTTSIEAGGRTVTLGAHPVGTDVALIEGLVARPEVASMTAAIEDYLGGVTGIVSIERLDYVKGSLEKLQAFERLLEQHPEHIGKVQLLNIITPAAKGMEIYDSLRLEVDRTVGRINGRFSTLDWVPVRYFYRSLPFDEVIAHYAACGVAWITPLRDGLNLVAKEYVAARKAAGKSGVLILSEFAGAAVELHGALLTNPYDANAMTATLHQALTMGEEERSYRTARMAMIATEHDVTRWGDDFLAAVMNTGLDDEREAA</sequence>
<dbReference type="GO" id="GO:0016791">
    <property type="term" value="F:phosphatase activity"/>
    <property type="evidence" value="ECO:0007669"/>
    <property type="project" value="UniProtKB-ARBA"/>
</dbReference>
<dbReference type="SUPFAM" id="SSF56784">
    <property type="entry name" value="HAD-like"/>
    <property type="match status" value="1"/>
</dbReference>
<dbReference type="SFLD" id="SFLDG01140">
    <property type="entry name" value="C2.B:_Phosphomannomutase_and_P"/>
    <property type="match status" value="1"/>
</dbReference>
<gene>
    <name evidence="3" type="primary">ggpS</name>
    <name evidence="3" type="ORF">EWM63_24465</name>
</gene>
<reference evidence="3 4" key="1">
    <citation type="submission" date="2019-02" db="EMBL/GenBank/DDBJ databases">
        <title>Draft Genome Sequences of Six Type Strains of the Genus Massilia.</title>
        <authorList>
            <person name="Miess H."/>
            <person name="Frediansyhah A."/>
            <person name="Gross H."/>
        </authorList>
    </citation>
    <scope>NUCLEOTIDE SEQUENCE [LARGE SCALE GENOMIC DNA]</scope>
    <source>
        <strain evidence="3 4">DSM 17473</strain>
    </source>
</reference>
<accession>A0A4P6L386</accession>
<dbReference type="Gene3D" id="3.40.50.2000">
    <property type="entry name" value="Glycogen Phosphorylase B"/>
    <property type="match status" value="2"/>
</dbReference>
<dbReference type="InterPro" id="IPR023214">
    <property type="entry name" value="HAD_sf"/>
</dbReference>
<dbReference type="CDD" id="cd03788">
    <property type="entry name" value="GT20_TPS"/>
    <property type="match status" value="1"/>
</dbReference>
<evidence type="ECO:0000313" key="3">
    <source>
        <dbReference type="EMBL" id="QBE65745.1"/>
    </source>
</evidence>
<dbReference type="InterPro" id="IPR001830">
    <property type="entry name" value="Glyco_trans_20"/>
</dbReference>
<dbReference type="InterPro" id="IPR012764">
    <property type="entry name" value="Gluc_glyc_Psyn"/>
</dbReference>
<dbReference type="PANTHER" id="PTHR10788">
    <property type="entry name" value="TREHALOSE-6-PHOSPHATE SYNTHASE"/>
    <property type="match status" value="1"/>
</dbReference>
<dbReference type="InterPro" id="IPR006379">
    <property type="entry name" value="HAD-SF_hydro_IIB"/>
</dbReference>
<dbReference type="GO" id="GO:0051473">
    <property type="term" value="P:glucosylglycerol biosynthetic process"/>
    <property type="evidence" value="ECO:0007669"/>
    <property type="project" value="InterPro"/>
</dbReference>
<dbReference type="SFLD" id="SFLDG01141">
    <property type="entry name" value="C2.B.1:_Sucrose_Phosphatase_Li"/>
    <property type="match status" value="1"/>
</dbReference>
<comment type="similarity">
    <text evidence="1">Belongs to the glycosyltransferase 20 family.</text>
</comment>
<dbReference type="NCBIfam" id="TIGR01484">
    <property type="entry name" value="HAD-SF-IIB"/>
    <property type="match status" value="1"/>
</dbReference>
<dbReference type="SFLD" id="SFLDS00003">
    <property type="entry name" value="Haloacid_Dehalogenase"/>
    <property type="match status" value="1"/>
</dbReference>
<keyword evidence="3" id="KW-0808">Transferase</keyword>
<dbReference type="KEGG" id="plue:EWM63_24465"/>
<name>A0A4P6L386_9BURK</name>
<dbReference type="OrthoDB" id="9815690at2"/>
<dbReference type="PANTHER" id="PTHR10788:SF106">
    <property type="entry name" value="BCDNA.GH08860"/>
    <property type="match status" value="1"/>
</dbReference>
<dbReference type="Proteomes" id="UP000290637">
    <property type="component" value="Chromosome"/>
</dbReference>
<dbReference type="GO" id="GO:0003825">
    <property type="term" value="F:alpha,alpha-trehalose-phosphate synthase (UDP-forming) activity"/>
    <property type="evidence" value="ECO:0007669"/>
    <property type="project" value="TreeGrafter"/>
</dbReference>
<dbReference type="GO" id="GO:0033828">
    <property type="term" value="F:glucosylglycerol-phosphate synthase activity"/>
    <property type="evidence" value="ECO:0007669"/>
    <property type="project" value="UniProtKB-EC"/>
</dbReference>
<dbReference type="Pfam" id="PF05116">
    <property type="entry name" value="S6PP"/>
    <property type="match status" value="1"/>
</dbReference>
<keyword evidence="3" id="KW-0328">Glycosyltransferase</keyword>
<dbReference type="NCBIfam" id="TIGR02398">
    <property type="entry name" value="gluc_glyc_Psyn"/>
    <property type="match status" value="1"/>
</dbReference>
<protein>
    <submittedName>
        <fullName evidence="3">Glucosylglycerol-phosphate synthase</fullName>
        <ecNumber evidence="3">2.4.1.213</ecNumber>
    </submittedName>
</protein>
<proteinExistence type="inferred from homology"/>
<dbReference type="RefSeq" id="WP_130188854.1">
    <property type="nucleotide sequence ID" value="NZ_CP035913.1"/>
</dbReference>
<dbReference type="InterPro" id="IPR036412">
    <property type="entry name" value="HAD-like_sf"/>
</dbReference>
<dbReference type="Gene3D" id="3.90.1070.10">
    <property type="match status" value="1"/>
</dbReference>
<dbReference type="Pfam" id="PF00982">
    <property type="entry name" value="Glyco_transf_20"/>
    <property type="match status" value="1"/>
</dbReference>
<organism evidence="3 4">
    <name type="scientific">Pseudoduganella lutea</name>
    <dbReference type="NCBI Taxonomy" id="321985"/>
    <lineage>
        <taxon>Bacteria</taxon>
        <taxon>Pseudomonadati</taxon>
        <taxon>Pseudomonadota</taxon>
        <taxon>Betaproteobacteria</taxon>
        <taxon>Burkholderiales</taxon>
        <taxon>Oxalobacteraceae</taxon>
        <taxon>Telluria group</taxon>
        <taxon>Pseudoduganella</taxon>
    </lineage>
</organism>
<evidence type="ECO:0000259" key="2">
    <source>
        <dbReference type="Pfam" id="PF05116"/>
    </source>
</evidence>
<dbReference type="GO" id="GO:0005992">
    <property type="term" value="P:trehalose biosynthetic process"/>
    <property type="evidence" value="ECO:0007669"/>
    <property type="project" value="InterPro"/>
</dbReference>
<evidence type="ECO:0000313" key="4">
    <source>
        <dbReference type="Proteomes" id="UP000290637"/>
    </source>
</evidence>
<dbReference type="EC" id="2.4.1.213" evidence="3"/>
<feature type="domain" description="Sucrose phosphatase-like" evidence="2">
    <location>
        <begin position="26"/>
        <end position="257"/>
    </location>
</feature>
<dbReference type="PROSITE" id="PS01228">
    <property type="entry name" value="COF_1"/>
    <property type="match status" value="1"/>
</dbReference>
<evidence type="ECO:0000256" key="1">
    <source>
        <dbReference type="ARBA" id="ARBA00008799"/>
    </source>
</evidence>
<dbReference type="EMBL" id="CP035913">
    <property type="protein sequence ID" value="QBE65745.1"/>
    <property type="molecule type" value="Genomic_DNA"/>
</dbReference>
<dbReference type="InterPro" id="IPR006380">
    <property type="entry name" value="SPP-like_dom"/>
</dbReference>
<dbReference type="SUPFAM" id="SSF53756">
    <property type="entry name" value="UDP-Glycosyltransferase/glycogen phosphorylase"/>
    <property type="match status" value="1"/>
</dbReference>
<dbReference type="AlphaFoldDB" id="A0A4P6L386"/>
<keyword evidence="4" id="KW-1185">Reference proteome</keyword>
<dbReference type="Gene3D" id="3.40.50.1000">
    <property type="entry name" value="HAD superfamily/HAD-like"/>
    <property type="match status" value="1"/>
</dbReference>